<dbReference type="SUPFAM" id="SSF55486">
    <property type="entry name" value="Metalloproteases ('zincins'), catalytic domain"/>
    <property type="match status" value="1"/>
</dbReference>
<name>A0A553CJD7_9FLAO</name>
<comment type="caution">
    <text evidence="2">The sequence shown here is derived from an EMBL/GenBank/DDBJ whole genome shotgun (WGS) entry which is preliminary data.</text>
</comment>
<dbReference type="AlphaFoldDB" id="A0A553CJD7"/>
<gene>
    <name evidence="2" type="ORF">FNW17_10900</name>
</gene>
<evidence type="ECO:0000259" key="1">
    <source>
        <dbReference type="Pfam" id="PF06114"/>
    </source>
</evidence>
<accession>A0A553CJD7</accession>
<dbReference type="Proteomes" id="UP000318585">
    <property type="component" value="Unassembled WGS sequence"/>
</dbReference>
<keyword evidence="3" id="KW-1185">Reference proteome</keyword>
<evidence type="ECO:0000313" key="3">
    <source>
        <dbReference type="Proteomes" id="UP000318585"/>
    </source>
</evidence>
<proteinExistence type="predicted"/>
<dbReference type="PANTHER" id="PTHR43236:SF1">
    <property type="entry name" value="BLL7220 PROTEIN"/>
    <property type="match status" value="1"/>
</dbReference>
<dbReference type="PANTHER" id="PTHR43236">
    <property type="entry name" value="ANTITOXIN HIGA1"/>
    <property type="match status" value="1"/>
</dbReference>
<dbReference type="Gene3D" id="1.10.10.2910">
    <property type="match status" value="1"/>
</dbReference>
<dbReference type="Pfam" id="PF06114">
    <property type="entry name" value="Peptidase_M78"/>
    <property type="match status" value="1"/>
</dbReference>
<dbReference type="InterPro" id="IPR010359">
    <property type="entry name" value="IrrE_HExxH"/>
</dbReference>
<dbReference type="OrthoDB" id="9794834at2"/>
<sequence length="366" mass="43153">MTKYDLLSSVNEGLKKKIEISDIYSEEINLNVLKRIDKIFNKGLNFYLDPKDIEVNKEASIFFRKTHFNSDLNIGTKKIVNHFEELKLNLSTISKLSDLSFERLIEIYKTSDSPQKVANEVRSKLYPEFTLNSRDFLKAFIGKLGANNIFVFEFIETWNKKEKANIDGFFLQPNFIVLKRQQKSFKREIFTLAHELGHYLLNKEEVEQVTTLNIASENLSKIERWCNDFAYYFLINNYEKFINDIKFANSQNDYYLQEIEDISKFTHLSKLSLYTRLLYENKISKSSYNNIREDFDNQYRLRIAEEDRKKELDKLKGIKIGGAVPKPINSPLFISTIQTAFYEGVINEYEVCKRLNIKPEKLEAYL</sequence>
<reference evidence="2 3" key="1">
    <citation type="submission" date="2019-07" db="EMBL/GenBank/DDBJ databases">
        <title>Novel species of Flavobacterium.</title>
        <authorList>
            <person name="Liu Q."/>
            <person name="Xin Y.-H."/>
        </authorList>
    </citation>
    <scope>NUCLEOTIDE SEQUENCE [LARGE SCALE GENOMIC DNA]</scope>
    <source>
        <strain evidence="2 3">LB3P56</strain>
    </source>
</reference>
<dbReference type="InterPro" id="IPR052345">
    <property type="entry name" value="Rad_response_metalloprotease"/>
</dbReference>
<evidence type="ECO:0000313" key="2">
    <source>
        <dbReference type="EMBL" id="TRX20613.1"/>
    </source>
</evidence>
<organism evidence="2 3">
    <name type="scientific">Flavobacterium franklandianum</name>
    <dbReference type="NCBI Taxonomy" id="2594430"/>
    <lineage>
        <taxon>Bacteria</taxon>
        <taxon>Pseudomonadati</taxon>
        <taxon>Bacteroidota</taxon>
        <taxon>Flavobacteriia</taxon>
        <taxon>Flavobacteriales</taxon>
        <taxon>Flavobacteriaceae</taxon>
        <taxon>Flavobacterium</taxon>
    </lineage>
</organism>
<dbReference type="RefSeq" id="WP_143389561.1">
    <property type="nucleotide sequence ID" value="NZ_VJZQ01000003.1"/>
</dbReference>
<dbReference type="EMBL" id="VJZR01000009">
    <property type="protein sequence ID" value="TRX20613.1"/>
    <property type="molecule type" value="Genomic_DNA"/>
</dbReference>
<protein>
    <submittedName>
        <fullName evidence="2">ImmA/IrrE family metallo-endopeptidase</fullName>
    </submittedName>
</protein>
<feature type="domain" description="IrrE N-terminal-like" evidence="1">
    <location>
        <begin position="165"/>
        <end position="243"/>
    </location>
</feature>